<organism evidence="1 2">
    <name type="scientific">Verticillium longisporum</name>
    <name type="common">Verticillium dahliae var. longisporum</name>
    <dbReference type="NCBI Taxonomy" id="100787"/>
    <lineage>
        <taxon>Eukaryota</taxon>
        <taxon>Fungi</taxon>
        <taxon>Dikarya</taxon>
        <taxon>Ascomycota</taxon>
        <taxon>Pezizomycotina</taxon>
        <taxon>Sordariomycetes</taxon>
        <taxon>Hypocreomycetidae</taxon>
        <taxon>Glomerellales</taxon>
        <taxon>Plectosphaerellaceae</taxon>
        <taxon>Verticillium</taxon>
    </lineage>
</organism>
<accession>A0A0G4LAI7</accession>
<sequence>MAESSDDRPQMSSDIKTKARISSDMGANTFTVDKNLGLIVYRFKVKQDHLPFPVCRDLKCSCEPHPRDVQFLQSGQAALDTRRDEDLALQRASREKFDALLLFCRL</sequence>
<evidence type="ECO:0000313" key="1">
    <source>
        <dbReference type="EMBL" id="CRK19088.1"/>
    </source>
</evidence>
<dbReference type="Proteomes" id="UP000045706">
    <property type="component" value="Unassembled WGS sequence"/>
</dbReference>
<feature type="non-terminal residue" evidence="1">
    <location>
        <position position="106"/>
    </location>
</feature>
<reference evidence="2" key="1">
    <citation type="submission" date="2015-05" db="EMBL/GenBank/DDBJ databases">
        <authorList>
            <person name="Fogelqvist Johan"/>
        </authorList>
    </citation>
    <scope>NUCLEOTIDE SEQUENCE [LARGE SCALE GENOMIC DNA]</scope>
</reference>
<protein>
    <submittedName>
        <fullName evidence="1">Uncharacterized protein</fullName>
    </submittedName>
</protein>
<dbReference type="AlphaFoldDB" id="A0A0G4LAI7"/>
<proteinExistence type="predicted"/>
<gene>
    <name evidence="1" type="ORF">BN1723_011775</name>
</gene>
<name>A0A0G4LAI7_VERLO</name>
<evidence type="ECO:0000313" key="2">
    <source>
        <dbReference type="Proteomes" id="UP000045706"/>
    </source>
</evidence>
<dbReference type="EMBL" id="CVQI01009668">
    <property type="protein sequence ID" value="CRK19088.1"/>
    <property type="molecule type" value="Genomic_DNA"/>
</dbReference>